<gene>
    <name evidence="10" type="ORF">EZM97_30595</name>
</gene>
<dbReference type="InterPro" id="IPR002078">
    <property type="entry name" value="Sigma_54_int"/>
</dbReference>
<feature type="region of interest" description="Disordered" evidence="7">
    <location>
        <begin position="387"/>
        <end position="420"/>
    </location>
</feature>
<dbReference type="InterPro" id="IPR001789">
    <property type="entry name" value="Sig_transdc_resp-reg_receiver"/>
</dbReference>
<dbReference type="PROSITE" id="PS00675">
    <property type="entry name" value="SIGMA54_INTERACT_1"/>
    <property type="match status" value="1"/>
</dbReference>
<feature type="compositionally biased region" description="Pro residues" evidence="7">
    <location>
        <begin position="404"/>
        <end position="414"/>
    </location>
</feature>
<dbReference type="InterPro" id="IPR025943">
    <property type="entry name" value="Sigma_54_int_dom_ATP-bd_2"/>
</dbReference>
<dbReference type="Gene3D" id="3.40.50.2300">
    <property type="match status" value="1"/>
</dbReference>
<dbReference type="AlphaFoldDB" id="A0A4V2NL10"/>
<dbReference type="InterPro" id="IPR011006">
    <property type="entry name" value="CheY-like_superfamily"/>
</dbReference>
<feature type="domain" description="Sigma-54 factor interaction" evidence="8">
    <location>
        <begin position="140"/>
        <end position="369"/>
    </location>
</feature>
<comment type="caution">
    <text evidence="10">The sequence shown here is derived from an EMBL/GenBank/DDBJ whole genome shotgun (WGS) entry which is preliminary data.</text>
</comment>
<evidence type="ECO:0000256" key="1">
    <source>
        <dbReference type="ARBA" id="ARBA00022741"/>
    </source>
</evidence>
<dbReference type="InterPro" id="IPR025662">
    <property type="entry name" value="Sigma_54_int_dom_ATP-bd_1"/>
</dbReference>
<dbReference type="PROSITE" id="PS00688">
    <property type="entry name" value="SIGMA54_INTERACT_3"/>
    <property type="match status" value="1"/>
</dbReference>
<dbReference type="SUPFAM" id="SSF52540">
    <property type="entry name" value="P-loop containing nucleoside triphosphate hydrolases"/>
    <property type="match status" value="1"/>
</dbReference>
<dbReference type="InterPro" id="IPR003593">
    <property type="entry name" value="AAA+_ATPase"/>
</dbReference>
<evidence type="ECO:0000259" key="9">
    <source>
        <dbReference type="PROSITE" id="PS50110"/>
    </source>
</evidence>
<dbReference type="Pfam" id="PF02954">
    <property type="entry name" value="HTH_8"/>
    <property type="match status" value="1"/>
</dbReference>
<dbReference type="GO" id="GO:0006355">
    <property type="term" value="P:regulation of DNA-templated transcription"/>
    <property type="evidence" value="ECO:0007669"/>
    <property type="project" value="InterPro"/>
</dbReference>
<protein>
    <submittedName>
        <fullName evidence="10">Sigma-54-dependent Fis family transcriptional regulator</fullName>
    </submittedName>
</protein>
<feature type="modified residue" description="4-aspartylphosphate" evidence="6">
    <location>
        <position position="54"/>
    </location>
</feature>
<dbReference type="InterPro" id="IPR058031">
    <property type="entry name" value="AAA_lid_NorR"/>
</dbReference>
<dbReference type="Gene3D" id="3.40.50.300">
    <property type="entry name" value="P-loop containing nucleotide triphosphate hydrolases"/>
    <property type="match status" value="1"/>
</dbReference>
<sequence>MSAQTVLVIDDERDIRELLTITLGRMDLQVEAVGTVAEARRALGERSYDLCFTDMRLPDGTGHEVIELIAAEHPDTPVAMITAYGNVDAAVSALKAGAFDFVSKPVDIQMLRRLVRTALRLAEEKRSGQATAKPDGNERLIGESPAMQQVRSTIGKLARNQAPVYIAGESGVGKELVARLIHEQGPRASGPFVPVNCGAIPSELMESEFFGHRKGSFTGAVGDKEGLFQAANGGTLFLDEVAELPLHMQVKLLRAIQEKAVRPIGAREEVPVDVRILSATHKNLAALVEQGQFRQDLFYRINVIELRVPPLRERRGDVALLSSFVLRQLANKSGGALGRLLPAAQQALEAYDFPGNVRELENVLERAMAMCDGDEIDVSDLMLPQRTPRQHAEAGSLAPGMAPAAPPAAAPPPTADGGLDDYISNLERTAIIKALEESRYNKTAAAKKLGITFRALRYKLKKLGID</sequence>
<keyword evidence="4" id="KW-0238">DNA-binding</keyword>
<evidence type="ECO:0000256" key="4">
    <source>
        <dbReference type="ARBA" id="ARBA00023125"/>
    </source>
</evidence>
<keyword evidence="1" id="KW-0547">Nucleotide-binding</keyword>
<evidence type="ECO:0000313" key="11">
    <source>
        <dbReference type="Proteomes" id="UP000291822"/>
    </source>
</evidence>
<keyword evidence="2" id="KW-0067">ATP-binding</keyword>
<dbReference type="SMART" id="SM00448">
    <property type="entry name" value="REC"/>
    <property type="match status" value="1"/>
</dbReference>
<dbReference type="InterPro" id="IPR009057">
    <property type="entry name" value="Homeodomain-like_sf"/>
</dbReference>
<keyword evidence="6" id="KW-0597">Phosphoprotein</keyword>
<proteinExistence type="predicted"/>
<evidence type="ECO:0000259" key="8">
    <source>
        <dbReference type="PROSITE" id="PS50045"/>
    </source>
</evidence>
<dbReference type="CDD" id="cd00009">
    <property type="entry name" value="AAA"/>
    <property type="match status" value="1"/>
</dbReference>
<dbReference type="RefSeq" id="WP_131411916.1">
    <property type="nucleotide sequence ID" value="NZ_SJTG01000005.1"/>
</dbReference>
<dbReference type="SUPFAM" id="SSF52172">
    <property type="entry name" value="CheY-like"/>
    <property type="match status" value="1"/>
</dbReference>
<dbReference type="PROSITE" id="PS50110">
    <property type="entry name" value="RESPONSE_REGULATORY"/>
    <property type="match status" value="1"/>
</dbReference>
<reference evidence="10 11" key="1">
    <citation type="submission" date="2019-02" db="EMBL/GenBank/DDBJ databases">
        <title>Dyella amyloliquefaciens sp. nov., isolated from forest soil.</title>
        <authorList>
            <person name="Gao Z.-H."/>
            <person name="Qiu L.-H."/>
        </authorList>
    </citation>
    <scope>NUCLEOTIDE SEQUENCE [LARGE SCALE GENOMIC DNA]</scope>
    <source>
        <strain evidence="10 11">KACC 12747</strain>
    </source>
</reference>
<keyword evidence="3" id="KW-0805">Transcription regulation</keyword>
<dbReference type="InterPro" id="IPR025944">
    <property type="entry name" value="Sigma_54_int_dom_CS"/>
</dbReference>
<evidence type="ECO:0000256" key="7">
    <source>
        <dbReference type="SAM" id="MobiDB-lite"/>
    </source>
</evidence>
<dbReference type="GO" id="GO:0043565">
    <property type="term" value="F:sequence-specific DNA binding"/>
    <property type="evidence" value="ECO:0007669"/>
    <property type="project" value="InterPro"/>
</dbReference>
<dbReference type="Gene3D" id="1.10.8.60">
    <property type="match status" value="1"/>
</dbReference>
<dbReference type="PANTHER" id="PTHR32071:SF100">
    <property type="entry name" value="RESPONSE REGULATOR PROTEIN PILR"/>
    <property type="match status" value="1"/>
</dbReference>
<accession>A0A4V2NL10</accession>
<dbReference type="Proteomes" id="UP000291822">
    <property type="component" value="Unassembled WGS sequence"/>
</dbReference>
<evidence type="ECO:0000256" key="3">
    <source>
        <dbReference type="ARBA" id="ARBA00023015"/>
    </source>
</evidence>
<dbReference type="Pfam" id="PF00072">
    <property type="entry name" value="Response_reg"/>
    <property type="match status" value="1"/>
</dbReference>
<dbReference type="FunFam" id="3.40.50.300:FF:000006">
    <property type="entry name" value="DNA-binding transcriptional regulator NtrC"/>
    <property type="match status" value="1"/>
</dbReference>
<dbReference type="GO" id="GO:0005524">
    <property type="term" value="F:ATP binding"/>
    <property type="evidence" value="ECO:0007669"/>
    <property type="project" value="UniProtKB-KW"/>
</dbReference>
<dbReference type="InterPro" id="IPR002197">
    <property type="entry name" value="HTH_Fis"/>
</dbReference>
<dbReference type="Pfam" id="PF25601">
    <property type="entry name" value="AAA_lid_14"/>
    <property type="match status" value="1"/>
</dbReference>
<dbReference type="PROSITE" id="PS00676">
    <property type="entry name" value="SIGMA54_INTERACT_2"/>
    <property type="match status" value="1"/>
</dbReference>
<evidence type="ECO:0000256" key="2">
    <source>
        <dbReference type="ARBA" id="ARBA00022840"/>
    </source>
</evidence>
<dbReference type="SMART" id="SM00382">
    <property type="entry name" value="AAA"/>
    <property type="match status" value="1"/>
</dbReference>
<name>A0A4V2NL10_9GAMM</name>
<dbReference type="Pfam" id="PF00158">
    <property type="entry name" value="Sigma54_activat"/>
    <property type="match status" value="1"/>
</dbReference>
<evidence type="ECO:0000256" key="6">
    <source>
        <dbReference type="PROSITE-ProRule" id="PRU00169"/>
    </source>
</evidence>
<dbReference type="InterPro" id="IPR027417">
    <property type="entry name" value="P-loop_NTPase"/>
</dbReference>
<keyword evidence="5" id="KW-0804">Transcription</keyword>
<dbReference type="EMBL" id="SJTG01000005">
    <property type="protein sequence ID" value="TCI06968.1"/>
    <property type="molecule type" value="Genomic_DNA"/>
</dbReference>
<dbReference type="PRINTS" id="PR01590">
    <property type="entry name" value="HTHFIS"/>
</dbReference>
<dbReference type="GO" id="GO:0000160">
    <property type="term" value="P:phosphorelay signal transduction system"/>
    <property type="evidence" value="ECO:0007669"/>
    <property type="project" value="InterPro"/>
</dbReference>
<organism evidence="10 11">
    <name type="scientific">Dyella soli</name>
    <dbReference type="NCBI Taxonomy" id="522319"/>
    <lineage>
        <taxon>Bacteria</taxon>
        <taxon>Pseudomonadati</taxon>
        <taxon>Pseudomonadota</taxon>
        <taxon>Gammaproteobacteria</taxon>
        <taxon>Lysobacterales</taxon>
        <taxon>Rhodanobacteraceae</taxon>
        <taxon>Dyella</taxon>
    </lineage>
</organism>
<dbReference type="SUPFAM" id="SSF46689">
    <property type="entry name" value="Homeodomain-like"/>
    <property type="match status" value="1"/>
</dbReference>
<evidence type="ECO:0000256" key="5">
    <source>
        <dbReference type="ARBA" id="ARBA00023163"/>
    </source>
</evidence>
<keyword evidence="11" id="KW-1185">Reference proteome</keyword>
<dbReference type="PROSITE" id="PS50045">
    <property type="entry name" value="SIGMA54_INTERACT_4"/>
    <property type="match status" value="1"/>
</dbReference>
<dbReference type="PANTHER" id="PTHR32071">
    <property type="entry name" value="TRANSCRIPTIONAL REGULATORY PROTEIN"/>
    <property type="match status" value="1"/>
</dbReference>
<evidence type="ECO:0000313" key="10">
    <source>
        <dbReference type="EMBL" id="TCI06968.1"/>
    </source>
</evidence>
<feature type="domain" description="Response regulatory" evidence="9">
    <location>
        <begin position="5"/>
        <end position="119"/>
    </location>
</feature>
<dbReference type="Gene3D" id="1.10.10.60">
    <property type="entry name" value="Homeodomain-like"/>
    <property type="match status" value="1"/>
</dbReference>